<keyword evidence="1" id="KW-1133">Transmembrane helix</keyword>
<dbReference type="OrthoDB" id="2638860at2759"/>
<dbReference type="EMBL" id="KN838800">
    <property type="protein sequence ID" value="KIJ94296.1"/>
    <property type="molecule type" value="Genomic_DNA"/>
</dbReference>
<gene>
    <name evidence="2" type="ORF">K443DRAFT_642167</name>
</gene>
<feature type="transmembrane region" description="Helical" evidence="1">
    <location>
        <begin position="54"/>
        <end position="75"/>
    </location>
</feature>
<keyword evidence="3" id="KW-1185">Reference proteome</keyword>
<proteinExistence type="predicted"/>
<evidence type="ECO:0000313" key="3">
    <source>
        <dbReference type="Proteomes" id="UP000054477"/>
    </source>
</evidence>
<protein>
    <submittedName>
        <fullName evidence="2">Uncharacterized protein</fullName>
    </submittedName>
</protein>
<reference evidence="2 3" key="1">
    <citation type="submission" date="2014-04" db="EMBL/GenBank/DDBJ databases">
        <authorList>
            <consortium name="DOE Joint Genome Institute"/>
            <person name="Kuo A."/>
            <person name="Kohler A."/>
            <person name="Nagy L.G."/>
            <person name="Floudas D."/>
            <person name="Copeland A."/>
            <person name="Barry K.W."/>
            <person name="Cichocki N."/>
            <person name="Veneault-Fourrey C."/>
            <person name="LaButti K."/>
            <person name="Lindquist E.A."/>
            <person name="Lipzen A."/>
            <person name="Lundell T."/>
            <person name="Morin E."/>
            <person name="Murat C."/>
            <person name="Sun H."/>
            <person name="Tunlid A."/>
            <person name="Henrissat B."/>
            <person name="Grigoriev I.V."/>
            <person name="Hibbett D.S."/>
            <person name="Martin F."/>
            <person name="Nordberg H.P."/>
            <person name="Cantor M.N."/>
            <person name="Hua S.X."/>
        </authorList>
    </citation>
    <scope>NUCLEOTIDE SEQUENCE [LARGE SCALE GENOMIC DNA]</scope>
    <source>
        <strain evidence="2 3">LaAM-08-1</strain>
    </source>
</reference>
<evidence type="ECO:0000313" key="2">
    <source>
        <dbReference type="EMBL" id="KIJ94296.1"/>
    </source>
</evidence>
<keyword evidence="1" id="KW-0812">Transmembrane</keyword>
<evidence type="ECO:0000256" key="1">
    <source>
        <dbReference type="SAM" id="Phobius"/>
    </source>
</evidence>
<dbReference type="Proteomes" id="UP000054477">
    <property type="component" value="Unassembled WGS sequence"/>
</dbReference>
<feature type="transmembrane region" description="Helical" evidence="1">
    <location>
        <begin position="12"/>
        <end position="33"/>
    </location>
</feature>
<dbReference type="AlphaFoldDB" id="A0A0C9X9D2"/>
<keyword evidence="1" id="KW-0472">Membrane</keyword>
<sequence length="142" mass="16473">MCITYPTNWYFVAWIPVFGYELIILLLGLRAGICYFKESRLLPPKFRRRPLHFILLRDSILYPIVAFAIGVLHLLSWSRPMSSSTPVASGLIHLFSRILGCRLILNLREAYYLPLQEECDLNESLSTLAFDHTNDEIETRAR</sequence>
<dbReference type="HOGENOM" id="CLU_035509_14_0_1"/>
<accession>A0A0C9X9D2</accession>
<organism evidence="2 3">
    <name type="scientific">Laccaria amethystina LaAM-08-1</name>
    <dbReference type="NCBI Taxonomy" id="1095629"/>
    <lineage>
        <taxon>Eukaryota</taxon>
        <taxon>Fungi</taxon>
        <taxon>Dikarya</taxon>
        <taxon>Basidiomycota</taxon>
        <taxon>Agaricomycotina</taxon>
        <taxon>Agaricomycetes</taxon>
        <taxon>Agaricomycetidae</taxon>
        <taxon>Agaricales</taxon>
        <taxon>Agaricineae</taxon>
        <taxon>Hydnangiaceae</taxon>
        <taxon>Laccaria</taxon>
    </lineage>
</organism>
<name>A0A0C9X9D2_9AGAR</name>
<reference evidence="3" key="2">
    <citation type="submission" date="2015-01" db="EMBL/GenBank/DDBJ databases">
        <title>Evolutionary Origins and Diversification of the Mycorrhizal Mutualists.</title>
        <authorList>
            <consortium name="DOE Joint Genome Institute"/>
            <consortium name="Mycorrhizal Genomics Consortium"/>
            <person name="Kohler A."/>
            <person name="Kuo A."/>
            <person name="Nagy L.G."/>
            <person name="Floudas D."/>
            <person name="Copeland A."/>
            <person name="Barry K.W."/>
            <person name="Cichocki N."/>
            <person name="Veneault-Fourrey C."/>
            <person name="LaButti K."/>
            <person name="Lindquist E.A."/>
            <person name="Lipzen A."/>
            <person name="Lundell T."/>
            <person name="Morin E."/>
            <person name="Murat C."/>
            <person name="Riley R."/>
            <person name="Ohm R."/>
            <person name="Sun H."/>
            <person name="Tunlid A."/>
            <person name="Henrissat B."/>
            <person name="Grigoriev I.V."/>
            <person name="Hibbett D.S."/>
            <person name="Martin F."/>
        </authorList>
    </citation>
    <scope>NUCLEOTIDE SEQUENCE [LARGE SCALE GENOMIC DNA]</scope>
    <source>
        <strain evidence="3">LaAM-08-1</strain>
    </source>
</reference>